<dbReference type="EMBL" id="UINC01063015">
    <property type="protein sequence ID" value="SVB90181.1"/>
    <property type="molecule type" value="Genomic_DNA"/>
</dbReference>
<protein>
    <recommendedName>
        <fullName evidence="2">Fatty acid desaturase domain-containing protein</fullName>
    </recommendedName>
</protein>
<evidence type="ECO:0000313" key="3">
    <source>
        <dbReference type="EMBL" id="SVB90181.1"/>
    </source>
</evidence>
<dbReference type="AlphaFoldDB" id="A0A382HUL8"/>
<feature type="transmembrane region" description="Helical" evidence="1">
    <location>
        <begin position="42"/>
        <end position="63"/>
    </location>
</feature>
<dbReference type="PANTHER" id="PTHR12879">
    <property type="entry name" value="SPHINGOLIPID DELTA 4 DESATURASE/C-4 HYDROXYLASE PROTEIN DES2"/>
    <property type="match status" value="1"/>
</dbReference>
<feature type="transmembrane region" description="Helical" evidence="1">
    <location>
        <begin position="70"/>
        <end position="90"/>
    </location>
</feature>
<name>A0A382HUL8_9ZZZZ</name>
<feature type="transmembrane region" description="Helical" evidence="1">
    <location>
        <begin position="212"/>
        <end position="229"/>
    </location>
</feature>
<sequence length="376" mass="43902">MPTAEKRPLSQIRKELKIKWYRCPIEPMKLRKLSKPRDSKGFAMALGHLALWSLTGILSFFLASQQLWMGFLLTLFLHGTIGTFFSAPHHELSHGTVFETKWLNGFFLRIFSTLGMLNFHIYKMSHSYHHRFTLHNAGDKEVVLPKVPSLKFLYLLQLFTFNFTGGFESRGLLPTLRGYIRVVSNRMENPFNDRGEELYAEDPEERLKAVKWGRFILGFHLTVAVVSILMGHPVLILILTAHIFIGNWLRYFVGAPMHCGLRSDVADFRKCVRTITLDPVSEFLYWHMNWHLEHHMFAGVPCYHLKQLHQTVVEDMPQPRTLLMSWQEMRNVWRQQQYEPEYAFDTPVPPQRCRKKKNQEEALESSIGDLAPFTIA</sequence>
<dbReference type="GO" id="GO:0046513">
    <property type="term" value="P:ceramide biosynthetic process"/>
    <property type="evidence" value="ECO:0007669"/>
    <property type="project" value="TreeGrafter"/>
</dbReference>
<organism evidence="3">
    <name type="scientific">marine metagenome</name>
    <dbReference type="NCBI Taxonomy" id="408172"/>
    <lineage>
        <taxon>unclassified sequences</taxon>
        <taxon>metagenomes</taxon>
        <taxon>ecological metagenomes</taxon>
    </lineage>
</organism>
<dbReference type="GO" id="GO:0042284">
    <property type="term" value="F:sphingolipid delta-4 desaturase activity"/>
    <property type="evidence" value="ECO:0007669"/>
    <property type="project" value="TreeGrafter"/>
</dbReference>
<feature type="transmembrane region" description="Helical" evidence="1">
    <location>
        <begin position="102"/>
        <end position="122"/>
    </location>
</feature>
<evidence type="ECO:0000256" key="1">
    <source>
        <dbReference type="SAM" id="Phobius"/>
    </source>
</evidence>
<dbReference type="PANTHER" id="PTHR12879:SF8">
    <property type="entry name" value="SPHINGOLIPID DELTA(4)-DESATURASE DES1"/>
    <property type="match status" value="1"/>
</dbReference>
<keyword evidence="1" id="KW-1133">Transmembrane helix</keyword>
<accession>A0A382HUL8</accession>
<gene>
    <name evidence="3" type="ORF">METZ01_LOCUS243035</name>
</gene>
<dbReference type="Pfam" id="PF00487">
    <property type="entry name" value="FA_desaturase"/>
    <property type="match status" value="1"/>
</dbReference>
<keyword evidence="1" id="KW-0472">Membrane</keyword>
<proteinExistence type="predicted"/>
<reference evidence="3" key="1">
    <citation type="submission" date="2018-05" db="EMBL/GenBank/DDBJ databases">
        <authorList>
            <person name="Lanie J.A."/>
            <person name="Ng W.-L."/>
            <person name="Kazmierczak K.M."/>
            <person name="Andrzejewski T.M."/>
            <person name="Davidsen T.M."/>
            <person name="Wayne K.J."/>
            <person name="Tettelin H."/>
            <person name="Glass J.I."/>
            <person name="Rusch D."/>
            <person name="Podicherti R."/>
            <person name="Tsui H.-C.T."/>
            <person name="Winkler M.E."/>
        </authorList>
    </citation>
    <scope>NUCLEOTIDE SEQUENCE</scope>
</reference>
<feature type="domain" description="Fatty acid desaturase" evidence="2">
    <location>
        <begin position="68"/>
        <end position="319"/>
    </location>
</feature>
<keyword evidence="1" id="KW-0812">Transmembrane</keyword>
<evidence type="ECO:0000259" key="2">
    <source>
        <dbReference type="Pfam" id="PF00487"/>
    </source>
</evidence>
<dbReference type="InterPro" id="IPR005804">
    <property type="entry name" value="FA_desaturase_dom"/>
</dbReference>
<dbReference type="GO" id="GO:0016020">
    <property type="term" value="C:membrane"/>
    <property type="evidence" value="ECO:0007669"/>
    <property type="project" value="GOC"/>
</dbReference>